<reference evidence="1" key="1">
    <citation type="submission" date="2020-11" db="EMBL/GenBank/DDBJ databases">
        <authorList>
            <consortium name="DOE Joint Genome Institute"/>
            <person name="Ahrendt S."/>
            <person name="Riley R."/>
            <person name="Andreopoulos W."/>
            <person name="Labutti K."/>
            <person name="Pangilinan J."/>
            <person name="Ruiz-Duenas F.J."/>
            <person name="Barrasa J.M."/>
            <person name="Sanchez-Garcia M."/>
            <person name="Camarero S."/>
            <person name="Miyauchi S."/>
            <person name="Serrano A."/>
            <person name="Linde D."/>
            <person name="Babiker R."/>
            <person name="Drula E."/>
            <person name="Ayuso-Fernandez I."/>
            <person name="Pacheco R."/>
            <person name="Padilla G."/>
            <person name="Ferreira P."/>
            <person name="Barriuso J."/>
            <person name="Kellner H."/>
            <person name="Castanera R."/>
            <person name="Alfaro M."/>
            <person name="Ramirez L."/>
            <person name="Pisabarro A.G."/>
            <person name="Kuo A."/>
            <person name="Tritt A."/>
            <person name="Lipzen A."/>
            <person name="He G."/>
            <person name="Yan M."/>
            <person name="Ng V."/>
            <person name="Cullen D."/>
            <person name="Martin F."/>
            <person name="Rosso M.-N."/>
            <person name="Henrissat B."/>
            <person name="Hibbett D."/>
            <person name="Martinez A.T."/>
            <person name="Grigoriev I.V."/>
        </authorList>
    </citation>
    <scope>NUCLEOTIDE SEQUENCE</scope>
    <source>
        <strain evidence="1">ATCC 90797</strain>
    </source>
</reference>
<protein>
    <submittedName>
        <fullName evidence="1">Uncharacterized protein</fullName>
    </submittedName>
</protein>
<proteinExistence type="predicted"/>
<name>A0A9P5ZT30_PLEER</name>
<comment type="caution">
    <text evidence="1">The sequence shown here is derived from an EMBL/GenBank/DDBJ whole genome shotgun (WGS) entry which is preliminary data.</text>
</comment>
<dbReference type="AlphaFoldDB" id="A0A9P5ZT30"/>
<organism evidence="1 2">
    <name type="scientific">Pleurotus eryngii</name>
    <name type="common">Boletus of the steppes</name>
    <dbReference type="NCBI Taxonomy" id="5323"/>
    <lineage>
        <taxon>Eukaryota</taxon>
        <taxon>Fungi</taxon>
        <taxon>Dikarya</taxon>
        <taxon>Basidiomycota</taxon>
        <taxon>Agaricomycotina</taxon>
        <taxon>Agaricomycetes</taxon>
        <taxon>Agaricomycetidae</taxon>
        <taxon>Agaricales</taxon>
        <taxon>Pleurotineae</taxon>
        <taxon>Pleurotaceae</taxon>
        <taxon>Pleurotus</taxon>
    </lineage>
</organism>
<keyword evidence="2" id="KW-1185">Reference proteome</keyword>
<evidence type="ECO:0000313" key="2">
    <source>
        <dbReference type="Proteomes" id="UP000807025"/>
    </source>
</evidence>
<gene>
    <name evidence="1" type="ORF">BDN71DRAFT_1434048</name>
</gene>
<sequence length="119" mass="13913">MTTSSSLQASPPTMFYLRKRPLQKQVQVQILDDESKKEQLWTELARLIAPIPPPRPLPSDSHVASKSNEWIPLDEHQKWMSQYPRPHCLVMHLNSNIMQTFLLWRQWAAIVKVLCNDLL</sequence>
<accession>A0A9P5ZT30</accession>
<evidence type="ECO:0000313" key="1">
    <source>
        <dbReference type="EMBL" id="KAF9491311.1"/>
    </source>
</evidence>
<dbReference type="EMBL" id="MU154622">
    <property type="protein sequence ID" value="KAF9491311.1"/>
    <property type="molecule type" value="Genomic_DNA"/>
</dbReference>
<dbReference type="Proteomes" id="UP000807025">
    <property type="component" value="Unassembled WGS sequence"/>
</dbReference>